<comment type="caution">
    <text evidence="2">The sequence shown here is derived from an EMBL/GenBank/DDBJ whole genome shotgun (WGS) entry which is preliminary data.</text>
</comment>
<keyword evidence="1" id="KW-0812">Transmembrane</keyword>
<name>A0ABT0Z502_9FLAO</name>
<gene>
    <name evidence="2" type="ORF">NE848_15510</name>
</gene>
<dbReference type="RefSeq" id="WP_252115359.1">
    <property type="nucleotide sequence ID" value="NZ_JAMSCK010000006.1"/>
</dbReference>
<evidence type="ECO:0000256" key="1">
    <source>
        <dbReference type="SAM" id="Phobius"/>
    </source>
</evidence>
<organism evidence="2 3">
    <name type="scientific">Gramella jeungdoensis</name>
    <dbReference type="NCBI Taxonomy" id="708091"/>
    <lineage>
        <taxon>Bacteria</taxon>
        <taxon>Pseudomonadati</taxon>
        <taxon>Bacteroidota</taxon>
        <taxon>Flavobacteriia</taxon>
        <taxon>Flavobacteriales</taxon>
        <taxon>Flavobacteriaceae</taxon>
        <taxon>Christiangramia</taxon>
    </lineage>
</organism>
<accession>A0ABT0Z502</accession>
<evidence type="ECO:0000313" key="3">
    <source>
        <dbReference type="Proteomes" id="UP001155077"/>
    </source>
</evidence>
<proteinExistence type="predicted"/>
<keyword evidence="1" id="KW-1133">Transmembrane helix</keyword>
<dbReference type="Proteomes" id="UP001155077">
    <property type="component" value="Unassembled WGS sequence"/>
</dbReference>
<reference evidence="2" key="1">
    <citation type="submission" date="2022-06" db="EMBL/GenBank/DDBJ databases">
        <title>Gramella sediminis sp. nov., isolated from deep-sea sediment of the Indian Ocean.</title>
        <authorList>
            <person name="Yang L."/>
        </authorList>
    </citation>
    <scope>NUCLEOTIDE SEQUENCE</scope>
    <source>
        <strain evidence="2">HMD3159</strain>
    </source>
</reference>
<keyword evidence="1" id="KW-0472">Membrane</keyword>
<evidence type="ECO:0000313" key="2">
    <source>
        <dbReference type="EMBL" id="MCM8570803.1"/>
    </source>
</evidence>
<evidence type="ECO:0008006" key="4">
    <source>
        <dbReference type="Google" id="ProtNLM"/>
    </source>
</evidence>
<dbReference type="EMBL" id="JAMSCK010000006">
    <property type="protein sequence ID" value="MCM8570803.1"/>
    <property type="molecule type" value="Genomic_DNA"/>
</dbReference>
<protein>
    <recommendedName>
        <fullName evidence="4">Anti-sigma factor</fullName>
    </recommendedName>
</protein>
<sequence length="149" mass="17073">MESGKIEKLLERYDEGKTSLAEENILREYFLKEDVPEHLKSYQLMFMFSAKQKKETFENLPDVGGSKGNRYAWTSIAAILIVALGIFFFNDSSRELNENDLGTISDEELALEKTKETLNMVSQLMNEGTADLAYLKEFNKTTNKIIQID</sequence>
<keyword evidence="3" id="KW-1185">Reference proteome</keyword>
<feature type="transmembrane region" description="Helical" evidence="1">
    <location>
        <begin position="71"/>
        <end position="89"/>
    </location>
</feature>